<dbReference type="EMBL" id="LQOT01000008">
    <property type="protein sequence ID" value="ORV53237.1"/>
    <property type="molecule type" value="Genomic_DNA"/>
</dbReference>
<gene>
    <name evidence="2" type="ORF">AWC02_02150</name>
</gene>
<protein>
    <submittedName>
        <fullName evidence="2">PE family protein</fullName>
    </submittedName>
</protein>
<dbReference type="RefSeq" id="WP_085126488.1">
    <property type="nucleotide sequence ID" value="NZ_LQOT01000008.1"/>
</dbReference>
<accession>A0A1X1U8U7</accession>
<dbReference type="Proteomes" id="UP000193465">
    <property type="component" value="Unassembled WGS sequence"/>
</dbReference>
<sequence>MFSVEPEAVLASSGVEAAITAETQAAASAASPALLGVLPMGNDPDSLAFHAALLASGGEYLGIVAEHSVQRGLYSGAQATAAGVYGATEALRAATVALGG</sequence>
<organism evidence="2 3">
    <name type="scientific">Mycolicibacter engbaekii</name>
    <dbReference type="NCBI Taxonomy" id="188915"/>
    <lineage>
        <taxon>Bacteria</taxon>
        <taxon>Bacillati</taxon>
        <taxon>Actinomycetota</taxon>
        <taxon>Actinomycetes</taxon>
        <taxon>Mycobacteriales</taxon>
        <taxon>Mycobacteriaceae</taxon>
        <taxon>Mycolicibacter</taxon>
    </lineage>
</organism>
<evidence type="ECO:0000313" key="3">
    <source>
        <dbReference type="Proteomes" id="UP000193465"/>
    </source>
</evidence>
<name>A0A1X1U8U7_9MYCO</name>
<proteinExistence type="predicted"/>
<reference evidence="2 3" key="1">
    <citation type="submission" date="2016-01" db="EMBL/GenBank/DDBJ databases">
        <title>The new phylogeny of the genus Mycobacterium.</title>
        <authorList>
            <person name="Tarcisio F."/>
            <person name="Conor M."/>
            <person name="Antonella G."/>
            <person name="Elisabetta G."/>
            <person name="Giulia F.S."/>
            <person name="Sara T."/>
            <person name="Anna F."/>
            <person name="Clotilde B."/>
            <person name="Roberto B."/>
            <person name="Veronica D.S."/>
            <person name="Fabio R."/>
            <person name="Monica P."/>
            <person name="Olivier J."/>
            <person name="Enrico T."/>
            <person name="Nicola S."/>
        </authorList>
    </citation>
    <scope>NUCLEOTIDE SEQUENCE [LARGE SCALE GENOMIC DNA]</scope>
    <source>
        <strain evidence="2 3">ATCC 27353</strain>
    </source>
</reference>
<dbReference type="STRING" id="188915.AWC02_02150"/>
<dbReference type="Gene3D" id="1.10.287.850">
    <property type="entry name" value="HP0062-like domain"/>
    <property type="match status" value="1"/>
</dbReference>
<feature type="domain" description="PE" evidence="1">
    <location>
        <begin position="3"/>
        <end position="90"/>
    </location>
</feature>
<comment type="caution">
    <text evidence="2">The sequence shown here is derived from an EMBL/GenBank/DDBJ whole genome shotgun (WGS) entry which is preliminary data.</text>
</comment>
<keyword evidence="3" id="KW-1185">Reference proteome</keyword>
<dbReference type="AlphaFoldDB" id="A0A1X1U8U7"/>
<dbReference type="Pfam" id="PF00934">
    <property type="entry name" value="PE"/>
    <property type="match status" value="1"/>
</dbReference>
<evidence type="ECO:0000313" key="2">
    <source>
        <dbReference type="EMBL" id="ORV53237.1"/>
    </source>
</evidence>
<evidence type="ECO:0000259" key="1">
    <source>
        <dbReference type="Pfam" id="PF00934"/>
    </source>
</evidence>
<dbReference type="InterPro" id="IPR000084">
    <property type="entry name" value="PE-PGRS_N"/>
</dbReference>